<feature type="compositionally biased region" description="Polar residues" evidence="1">
    <location>
        <begin position="53"/>
        <end position="62"/>
    </location>
</feature>
<dbReference type="NCBIfam" id="TIGR00847">
    <property type="entry name" value="ccoS"/>
    <property type="match status" value="1"/>
</dbReference>
<keyword evidence="4" id="KW-1185">Reference proteome</keyword>
<dbReference type="RefSeq" id="WP_080915713.1">
    <property type="nucleotide sequence ID" value="NZ_CP020472.1"/>
</dbReference>
<sequence length="87" mass="9719">MSIIYVLIPIAMLFVAVAVAVFFWAVKSEQFDDLDRQSVSILFDEDNATQTLKKNTEQQNSHQETDSESESSTAIKSTKATESTQVD</sequence>
<accession>A0ABM6JL84</accession>
<name>A0ABM6JL84_9GAMM</name>
<dbReference type="Pfam" id="PF03597">
    <property type="entry name" value="FixS"/>
    <property type="match status" value="1"/>
</dbReference>
<proteinExistence type="predicted"/>
<feature type="region of interest" description="Disordered" evidence="1">
    <location>
        <begin position="53"/>
        <end position="87"/>
    </location>
</feature>
<evidence type="ECO:0000256" key="1">
    <source>
        <dbReference type="SAM" id="MobiDB-lite"/>
    </source>
</evidence>
<keyword evidence="2" id="KW-0472">Membrane</keyword>
<dbReference type="EMBL" id="CP020472">
    <property type="protein sequence ID" value="ARD22351.1"/>
    <property type="molecule type" value="Genomic_DNA"/>
</dbReference>
<feature type="transmembrane region" description="Helical" evidence="2">
    <location>
        <begin position="6"/>
        <end position="26"/>
    </location>
</feature>
<keyword evidence="2" id="KW-1133">Transmembrane helix</keyword>
<keyword evidence="2" id="KW-0812">Transmembrane</keyword>
<reference evidence="3 4" key="1">
    <citation type="submission" date="2017-03" db="EMBL/GenBank/DDBJ databases">
        <title>Genome sequencing of Shewanella japonica KCTC 22435.</title>
        <authorList>
            <person name="Kim K.M."/>
        </authorList>
    </citation>
    <scope>NUCLEOTIDE SEQUENCE [LARGE SCALE GENOMIC DNA]</scope>
    <source>
        <strain evidence="3 4">KCTC 22435</strain>
    </source>
</reference>
<evidence type="ECO:0000313" key="3">
    <source>
        <dbReference type="EMBL" id="ARD22351.1"/>
    </source>
</evidence>
<gene>
    <name evidence="3" type="ORF">SJ2017_2053</name>
</gene>
<evidence type="ECO:0000256" key="2">
    <source>
        <dbReference type="SAM" id="Phobius"/>
    </source>
</evidence>
<dbReference type="PANTHER" id="PTHR41532:SF1">
    <property type="entry name" value="FIXS PROTEIN"/>
    <property type="match status" value="1"/>
</dbReference>
<dbReference type="Proteomes" id="UP000191820">
    <property type="component" value="Chromosome"/>
</dbReference>
<evidence type="ECO:0000313" key="4">
    <source>
        <dbReference type="Proteomes" id="UP000191820"/>
    </source>
</evidence>
<feature type="compositionally biased region" description="Polar residues" evidence="1">
    <location>
        <begin position="70"/>
        <end position="87"/>
    </location>
</feature>
<organism evidence="3 4">
    <name type="scientific">Shewanella japonica</name>
    <dbReference type="NCBI Taxonomy" id="93973"/>
    <lineage>
        <taxon>Bacteria</taxon>
        <taxon>Pseudomonadati</taxon>
        <taxon>Pseudomonadota</taxon>
        <taxon>Gammaproteobacteria</taxon>
        <taxon>Alteromonadales</taxon>
        <taxon>Shewanellaceae</taxon>
        <taxon>Shewanella</taxon>
    </lineage>
</organism>
<protein>
    <submittedName>
        <fullName evidence="3">Cbb3-type cytochrome oxidase maturation protein</fullName>
    </submittedName>
</protein>
<dbReference type="PANTHER" id="PTHR41532">
    <property type="entry name" value="FIXS PROTEIN"/>
    <property type="match status" value="1"/>
</dbReference>
<dbReference type="InterPro" id="IPR004714">
    <property type="entry name" value="Cyt_oxidase_maturation_cbb3"/>
</dbReference>